<dbReference type="GO" id="GO:0009982">
    <property type="term" value="F:pseudouridine synthase activity"/>
    <property type="evidence" value="ECO:0007669"/>
    <property type="project" value="InterPro"/>
</dbReference>
<dbReference type="GO" id="GO:0000455">
    <property type="term" value="P:enzyme-directed rRNA pseudouridine synthesis"/>
    <property type="evidence" value="ECO:0007669"/>
    <property type="project" value="TreeGrafter"/>
</dbReference>
<name>A0A3E1NEP2_9BACT</name>
<evidence type="ECO:0000259" key="2">
    <source>
        <dbReference type="Pfam" id="PF00849"/>
    </source>
</evidence>
<gene>
    <name evidence="3" type="ORF">DXN05_19700</name>
</gene>
<feature type="coiled-coil region" evidence="1">
    <location>
        <begin position="212"/>
        <end position="246"/>
    </location>
</feature>
<dbReference type="Pfam" id="PF00849">
    <property type="entry name" value="PseudoU_synth_2"/>
    <property type="match status" value="1"/>
</dbReference>
<accession>A0A3E1NEP2</accession>
<dbReference type="InterPro" id="IPR050188">
    <property type="entry name" value="RluA_PseudoU_synthase"/>
</dbReference>
<dbReference type="PANTHER" id="PTHR21600">
    <property type="entry name" value="MITOCHONDRIAL RNA PSEUDOURIDINE SYNTHASE"/>
    <property type="match status" value="1"/>
</dbReference>
<dbReference type="EMBL" id="QTJU01000009">
    <property type="protein sequence ID" value="RFM26455.1"/>
    <property type="molecule type" value="Genomic_DNA"/>
</dbReference>
<keyword evidence="1" id="KW-0175">Coiled coil</keyword>
<protein>
    <submittedName>
        <fullName evidence="3">RluA family pseudouridine synthase</fullName>
    </submittedName>
</protein>
<organism evidence="3 4">
    <name type="scientific">Deminuibacter soli</name>
    <dbReference type="NCBI Taxonomy" id="2291815"/>
    <lineage>
        <taxon>Bacteria</taxon>
        <taxon>Pseudomonadati</taxon>
        <taxon>Bacteroidota</taxon>
        <taxon>Chitinophagia</taxon>
        <taxon>Chitinophagales</taxon>
        <taxon>Chitinophagaceae</taxon>
        <taxon>Deminuibacter</taxon>
    </lineage>
</organism>
<dbReference type="PANTHER" id="PTHR21600:SF89">
    <property type="entry name" value="RIBOSOMAL LARGE SUBUNIT PSEUDOURIDINE SYNTHASE A"/>
    <property type="match status" value="1"/>
</dbReference>
<dbReference type="Gene3D" id="3.30.2350.10">
    <property type="entry name" value="Pseudouridine synthase"/>
    <property type="match status" value="1"/>
</dbReference>
<feature type="domain" description="Pseudouridine synthase RsuA/RluA-like" evidence="2">
    <location>
        <begin position="369"/>
        <end position="515"/>
    </location>
</feature>
<evidence type="ECO:0000256" key="1">
    <source>
        <dbReference type="SAM" id="Coils"/>
    </source>
</evidence>
<dbReference type="InterPro" id="IPR006224">
    <property type="entry name" value="PsdUridine_synth_RluA-like_CS"/>
</dbReference>
<sequence length="562" mass="63356">MEVNNQNKLTYFEEKVISETALPARFTFPFYYEPHPLTKIAAAELQHYLETQTELDHNFGLSADSSAGAIGKMFGVLVVQDMEGRVGYLSAFSGKLAGSNAHPQFVPPVFDMLVEDSFFLKEQEIINTINARIEAITTGENYLRLKCDIEQLSEQSLREIAVLKQHLNSNKEERKHRRDVLKRELDAQAYAIAEEQLIKQSLYDKHLLKELTGKWKQQLDELQATLAQLEAGIEALKNERRERSATLQQQLFEQYTFLNKAGKSKSLQEIFSVTAFGKPPAAAGECATPKLLQFAFANGYTPLAMAEFWWGAAPKSEIRQHKQFYPACTGKCKPILAHMLEGMPVDENPFLRTDKEAGALDIVYEDASFVVVNKPAGLRSVPGVDIADSVYSRLKHALPGIEPLIVHRLDMDTSGLLVIAKTPAAHKHIQKQFLQRTVSKRYVALLSKVIEQSEGQIELPLRADLFNRPRQLVCFNAGKKSITRWKVVKRNAAVTKVHFWPLTGRTHQLRMHAAHALGLNAPIVGDDLYGTPSERMYLHAAYLEFRHPQTKEKVSFEAAEGF</sequence>
<dbReference type="PROSITE" id="PS01129">
    <property type="entry name" value="PSI_RLU"/>
    <property type="match status" value="1"/>
</dbReference>
<evidence type="ECO:0000313" key="3">
    <source>
        <dbReference type="EMBL" id="RFM26455.1"/>
    </source>
</evidence>
<dbReference type="AlphaFoldDB" id="A0A3E1NEP2"/>
<comment type="caution">
    <text evidence="3">The sequence shown here is derived from an EMBL/GenBank/DDBJ whole genome shotgun (WGS) entry which is preliminary data.</text>
</comment>
<proteinExistence type="predicted"/>
<reference evidence="3 4" key="1">
    <citation type="submission" date="2018-08" db="EMBL/GenBank/DDBJ databases">
        <title>Chitinophagaceae sp. K23C18032701, a novel bacterium isolated from forest soil.</title>
        <authorList>
            <person name="Wang C."/>
        </authorList>
    </citation>
    <scope>NUCLEOTIDE SEQUENCE [LARGE SCALE GENOMIC DNA]</scope>
    <source>
        <strain evidence="3 4">K23C18032701</strain>
    </source>
</reference>
<dbReference type="CDD" id="cd02869">
    <property type="entry name" value="PseudoU_synth_RluA_like"/>
    <property type="match status" value="1"/>
</dbReference>
<dbReference type="Proteomes" id="UP000261284">
    <property type="component" value="Unassembled WGS sequence"/>
</dbReference>
<dbReference type="SUPFAM" id="SSF55120">
    <property type="entry name" value="Pseudouridine synthase"/>
    <property type="match status" value="1"/>
</dbReference>
<keyword evidence="4" id="KW-1185">Reference proteome</keyword>
<dbReference type="InterPro" id="IPR006145">
    <property type="entry name" value="PsdUridine_synth_RsuA/RluA"/>
</dbReference>
<dbReference type="RefSeq" id="WP_116849008.1">
    <property type="nucleotide sequence ID" value="NZ_QTJU01000009.1"/>
</dbReference>
<dbReference type="OrthoDB" id="9807829at2"/>
<evidence type="ECO:0000313" key="4">
    <source>
        <dbReference type="Proteomes" id="UP000261284"/>
    </source>
</evidence>
<dbReference type="InterPro" id="IPR020103">
    <property type="entry name" value="PsdUridine_synth_cat_dom_sf"/>
</dbReference>
<dbReference type="GO" id="GO:0003723">
    <property type="term" value="F:RNA binding"/>
    <property type="evidence" value="ECO:0007669"/>
    <property type="project" value="InterPro"/>
</dbReference>
<dbReference type="GO" id="GO:0140098">
    <property type="term" value="F:catalytic activity, acting on RNA"/>
    <property type="evidence" value="ECO:0007669"/>
    <property type="project" value="UniProtKB-ARBA"/>
</dbReference>